<feature type="domain" description="BIG2" evidence="1">
    <location>
        <begin position="22"/>
        <end position="104"/>
    </location>
</feature>
<evidence type="ECO:0000313" key="2">
    <source>
        <dbReference type="EMBL" id="ABJ84730.1"/>
    </source>
</evidence>
<dbReference type="Pfam" id="PF07583">
    <property type="entry name" value="PSCyt2"/>
    <property type="match status" value="1"/>
</dbReference>
<dbReference type="SMART" id="SM00635">
    <property type="entry name" value="BID_2"/>
    <property type="match status" value="2"/>
</dbReference>
<dbReference type="Gene3D" id="2.60.40.1080">
    <property type="match status" value="2"/>
</dbReference>
<gene>
    <name evidence="2" type="ordered locus">Acid_3760</name>
</gene>
<feature type="domain" description="BIG2" evidence="1">
    <location>
        <begin position="218"/>
        <end position="299"/>
    </location>
</feature>
<dbReference type="STRING" id="234267.Acid_3760"/>
<proteinExistence type="predicted"/>
<dbReference type="InterPro" id="IPR022655">
    <property type="entry name" value="DUF1553"/>
</dbReference>
<accession>Q020D5</accession>
<dbReference type="InterPro" id="IPR003343">
    <property type="entry name" value="Big_2"/>
</dbReference>
<dbReference type="eggNOG" id="COG5492">
    <property type="taxonomic scope" value="Bacteria"/>
</dbReference>
<dbReference type="InterPro" id="IPR011444">
    <property type="entry name" value="DUF1549"/>
</dbReference>
<dbReference type="KEGG" id="sus:Acid_3760"/>
<dbReference type="Pfam" id="PF07587">
    <property type="entry name" value="PSD1"/>
    <property type="match status" value="1"/>
</dbReference>
<dbReference type="HOGENOM" id="CLU_005632_0_0_0"/>
<dbReference type="PANTHER" id="PTHR35889:SF3">
    <property type="entry name" value="F-BOX DOMAIN-CONTAINING PROTEIN"/>
    <property type="match status" value="1"/>
</dbReference>
<protein>
    <recommendedName>
        <fullName evidence="1">BIG2 domain-containing protein</fullName>
    </recommendedName>
</protein>
<dbReference type="OrthoDB" id="225441at2"/>
<dbReference type="InterPro" id="IPR008964">
    <property type="entry name" value="Invasin/intimin_cell_adhesion"/>
</dbReference>
<evidence type="ECO:0000259" key="1">
    <source>
        <dbReference type="SMART" id="SM00635"/>
    </source>
</evidence>
<sequence length="810" mass="89449" precursor="true">MRRTALFLFALTAAHGAEPKLKLNYLQAAPGDFVLSGKWASQRIVVTGKASDGTLHDLTGQARFQSSNAKIATVNPGGLVTSVADGEANIEIKAAGKKQKLHVTVKDSRVQRAAFLTEVWPLLGKLGCSTAACHGAARGKGGLRLSLFGGDPGADFEALTKAAGGRRINRADPPDSLLYLKATGRLDHPGTLPAPRESGILLAWLKAGAPWAAGDNAHITALNLYPDDRVFRKGDAQHLLVTAVFSDGQVRDVSNDAAYHASDPRIASVTPDGLVKAEASGVAAIVVTYQRQSTVLRLAIPYPGPKPFPELAANNRVDELVYAKLKAMGVPPSPLASDEVFLRRVYLDVIGLLPTAEEARAFLAKPDRARLIDSLLARDEFNDFWSLKWGDLLRIKSEYPVRVWPKAVAVYYQWVHDSLAANKPYDQFVRELLTSTGSNFRVGPANFVRAVPAKDARTLGETAALVFMGERIGCARCHAHPLESWSLDDDLALGAFFARVNYKGTQEWKEEIVYPDFRQSLRDPRTRTVVEARLPGAAAPSKIGAEEDPRGQFAEWLTAPGNPYFARNIANRVWFWLLGRGIVNEPDDVRPTNPPVNPELLAYLEGELASHRFDLRHLYRLILNSRTYQLSSEPNQWNAGDAALFSHYPVKRLAAEQMLDAISQFTETNERFRSIIPEPYSNWPATYRATQISDGNTECSFLDLFGRPPRDTPYEQERNNDPTLKQALYFLNSEQLEGKVSGSPHLKRVLAKPDAEVVDDIYLSSVSRFPTPDEKKRLVEYLGARKSARAQAVQDVAWALLNAKEFEFNH</sequence>
<dbReference type="AlphaFoldDB" id="Q020D5"/>
<reference evidence="2" key="1">
    <citation type="submission" date="2006-10" db="EMBL/GenBank/DDBJ databases">
        <title>Complete sequence of Solibacter usitatus Ellin6076.</title>
        <authorList>
            <consortium name="US DOE Joint Genome Institute"/>
            <person name="Copeland A."/>
            <person name="Lucas S."/>
            <person name="Lapidus A."/>
            <person name="Barry K."/>
            <person name="Detter J.C."/>
            <person name="Glavina del Rio T."/>
            <person name="Hammon N."/>
            <person name="Israni S."/>
            <person name="Dalin E."/>
            <person name="Tice H."/>
            <person name="Pitluck S."/>
            <person name="Thompson L.S."/>
            <person name="Brettin T."/>
            <person name="Bruce D."/>
            <person name="Han C."/>
            <person name="Tapia R."/>
            <person name="Gilna P."/>
            <person name="Schmutz J."/>
            <person name="Larimer F."/>
            <person name="Land M."/>
            <person name="Hauser L."/>
            <person name="Kyrpides N."/>
            <person name="Mikhailova N."/>
            <person name="Janssen P.H."/>
            <person name="Kuske C.R."/>
            <person name="Richardson P."/>
        </authorList>
    </citation>
    <scope>NUCLEOTIDE SEQUENCE</scope>
    <source>
        <strain evidence="2">Ellin6076</strain>
    </source>
</reference>
<organism evidence="2">
    <name type="scientific">Solibacter usitatus (strain Ellin6076)</name>
    <dbReference type="NCBI Taxonomy" id="234267"/>
    <lineage>
        <taxon>Bacteria</taxon>
        <taxon>Pseudomonadati</taxon>
        <taxon>Acidobacteriota</taxon>
        <taxon>Terriglobia</taxon>
        <taxon>Bryobacterales</taxon>
        <taxon>Solibacteraceae</taxon>
        <taxon>Candidatus Solibacter</taxon>
    </lineage>
</organism>
<dbReference type="SUPFAM" id="SSF49373">
    <property type="entry name" value="Invasin/intimin cell-adhesion fragments"/>
    <property type="match status" value="2"/>
</dbReference>
<dbReference type="InParanoid" id="Q020D5"/>
<dbReference type="Pfam" id="PF02368">
    <property type="entry name" value="Big_2"/>
    <property type="match status" value="1"/>
</dbReference>
<name>Q020D5_SOLUE</name>
<dbReference type="PANTHER" id="PTHR35889">
    <property type="entry name" value="CYCLOINULO-OLIGOSACCHARIDE FRUCTANOTRANSFERASE-RELATED"/>
    <property type="match status" value="1"/>
</dbReference>
<dbReference type="EMBL" id="CP000473">
    <property type="protein sequence ID" value="ABJ84730.1"/>
    <property type="molecule type" value="Genomic_DNA"/>
</dbReference>